<feature type="compositionally biased region" description="Polar residues" evidence="1">
    <location>
        <begin position="159"/>
        <end position="168"/>
    </location>
</feature>
<dbReference type="EMBL" id="CAVLEF010000010">
    <property type="protein sequence ID" value="CAK1548612.1"/>
    <property type="molecule type" value="Genomic_DNA"/>
</dbReference>
<keyword evidence="3" id="KW-1185">Reference proteome</keyword>
<name>A0AAV1JJ71_9NEOP</name>
<protein>
    <submittedName>
        <fullName evidence="2">Uncharacterized protein</fullName>
    </submittedName>
</protein>
<feature type="compositionally biased region" description="Basic residues" evidence="1">
    <location>
        <begin position="84"/>
        <end position="93"/>
    </location>
</feature>
<accession>A0AAV1JJ71</accession>
<comment type="caution">
    <text evidence="2">The sequence shown here is derived from an EMBL/GenBank/DDBJ whole genome shotgun (WGS) entry which is preliminary data.</text>
</comment>
<feature type="region of interest" description="Disordered" evidence="1">
    <location>
        <begin position="1"/>
        <end position="29"/>
    </location>
</feature>
<organism evidence="2 3">
    <name type="scientific">Leptosia nina</name>
    <dbReference type="NCBI Taxonomy" id="320188"/>
    <lineage>
        <taxon>Eukaryota</taxon>
        <taxon>Metazoa</taxon>
        <taxon>Ecdysozoa</taxon>
        <taxon>Arthropoda</taxon>
        <taxon>Hexapoda</taxon>
        <taxon>Insecta</taxon>
        <taxon>Pterygota</taxon>
        <taxon>Neoptera</taxon>
        <taxon>Endopterygota</taxon>
        <taxon>Lepidoptera</taxon>
        <taxon>Glossata</taxon>
        <taxon>Ditrysia</taxon>
        <taxon>Papilionoidea</taxon>
        <taxon>Pieridae</taxon>
        <taxon>Pierinae</taxon>
        <taxon>Leptosia</taxon>
    </lineage>
</organism>
<evidence type="ECO:0000313" key="3">
    <source>
        <dbReference type="Proteomes" id="UP001497472"/>
    </source>
</evidence>
<reference evidence="2 3" key="1">
    <citation type="submission" date="2023-11" db="EMBL/GenBank/DDBJ databases">
        <authorList>
            <person name="Okamura Y."/>
        </authorList>
    </citation>
    <scope>NUCLEOTIDE SEQUENCE [LARGE SCALE GENOMIC DNA]</scope>
</reference>
<dbReference type="Proteomes" id="UP001497472">
    <property type="component" value="Unassembled WGS sequence"/>
</dbReference>
<feature type="region of interest" description="Disordered" evidence="1">
    <location>
        <begin position="75"/>
        <end position="106"/>
    </location>
</feature>
<dbReference type="AlphaFoldDB" id="A0AAV1JJ71"/>
<evidence type="ECO:0000256" key="1">
    <source>
        <dbReference type="SAM" id="MobiDB-lite"/>
    </source>
</evidence>
<feature type="region of interest" description="Disordered" evidence="1">
    <location>
        <begin position="145"/>
        <end position="178"/>
    </location>
</feature>
<sequence length="473" mass="54033">MGSKKEHGIKPTRGTKSSSTNKVQSGMHLNKNVNQDVRDKFNFPDIQYQTVSPPMAPIYFHNFLKDVDTVPKVIKNNSKLNSPKQKKKLRSKPRSPTPDIKGTEFSSAPSYRDVGIFPDVEYPLSNKDIWRPNYWNCSHKAIVPSSTNYTSRNSRKTSLKSSIKTNSKAKPGKPIPTAQKVKNLNYNNRHQHFDFTEDFVESDFPKKRSHDESPNYDLYMATPTPYTQQEEQIKNALRTRIYSNIAEKAKKTIANNKLQTEKLSNTEAYHFGYKNDNEILEEILFPSPPHFNTMKEYNETTTQSPNYDTYTTVETWTNVFTAMTEKPDQCKPTEKIGNDLHISKLIVNQTSLAINTADRLSPRGFIYNDSEVISEVQAHNRSDINEVMSHSNINATDKANNTTEQSESSLKLDDEFTTDVYPELSESGFVFSTISPPPKILLDKSWSNSEVLDPYKSLSYPDELAEYYIAVNE</sequence>
<proteinExistence type="predicted"/>
<evidence type="ECO:0000313" key="2">
    <source>
        <dbReference type="EMBL" id="CAK1548612.1"/>
    </source>
</evidence>
<feature type="compositionally biased region" description="Polar residues" evidence="1">
    <location>
        <begin position="14"/>
        <end position="24"/>
    </location>
</feature>
<gene>
    <name evidence="2" type="ORF">LNINA_LOCUS7979</name>
</gene>